<organism evidence="1">
    <name type="scientific">Anopheles braziliensis</name>
    <dbReference type="NCBI Taxonomy" id="58242"/>
    <lineage>
        <taxon>Eukaryota</taxon>
        <taxon>Metazoa</taxon>
        <taxon>Ecdysozoa</taxon>
        <taxon>Arthropoda</taxon>
        <taxon>Hexapoda</taxon>
        <taxon>Insecta</taxon>
        <taxon>Pterygota</taxon>
        <taxon>Neoptera</taxon>
        <taxon>Endopterygota</taxon>
        <taxon>Diptera</taxon>
        <taxon>Nematocera</taxon>
        <taxon>Culicoidea</taxon>
        <taxon>Culicidae</taxon>
        <taxon>Anophelinae</taxon>
        <taxon>Anopheles</taxon>
    </lineage>
</organism>
<sequence>MTAAYVRSTLALWRFDIIITPTVVQSRGGTGVPCACACIIRLSYVYPDELFHLLRLFLATGQCTGQFLAQAGMWRMGERTNLKTGLITIESILQADERERGDEARNVEHMQVRDE</sequence>
<name>A0A2M3ZTG1_9DIPT</name>
<evidence type="ECO:0000313" key="1">
    <source>
        <dbReference type="EMBL" id="MBW31831.1"/>
    </source>
</evidence>
<dbReference type="AlphaFoldDB" id="A0A2M3ZTG1"/>
<protein>
    <submittedName>
        <fullName evidence="1">Putative secreted peptide</fullName>
    </submittedName>
</protein>
<reference evidence="1" key="1">
    <citation type="submission" date="2018-01" db="EMBL/GenBank/DDBJ databases">
        <title>An insight into the sialome of Amazonian anophelines.</title>
        <authorList>
            <person name="Ribeiro J.M."/>
            <person name="Scarpassa V."/>
            <person name="Calvo E."/>
        </authorList>
    </citation>
    <scope>NUCLEOTIDE SEQUENCE</scope>
    <source>
        <tissue evidence="1">Salivary glands</tissue>
    </source>
</reference>
<accession>A0A2M3ZTG1</accession>
<proteinExistence type="predicted"/>
<dbReference type="EMBL" id="GGFM01011080">
    <property type="protein sequence ID" value="MBW31831.1"/>
    <property type="molecule type" value="Transcribed_RNA"/>
</dbReference>